<sequence>MAHILVIRFSALGDVAMTIPVIHSFATQYPQHHITLLSRAAWQPLFGELPENVHFLGADLNGKHKGFAGLNRLYSELKSMHFDYVADFHHVLRTRYLCLRFRLAGVPVASIQKGRGEKQALVRRHKKVKQPLKSSFQRYADVLARFNFSFQMDFKSVFADQRGNFSEIASVVGPKEQKWIGIAPFAKHAGKIYPLELQEKVVAYFAAKPEVKVFLFGGGKKEKEVFDAWVAKYPSVISMAGKLNMHTEQVLMSYLDVMLSMDSANMHLASLVHVPVVSVWGATHPYAGFMGWGQLSDRAVQLDMPCRPCSVFGQKPCWRGDYACLNGIKPELIIEKIEEVIHEN</sequence>
<accession>J9GVK9</accession>
<dbReference type="Gene3D" id="3.40.50.2000">
    <property type="entry name" value="Glycogen Phosphorylase B"/>
    <property type="match status" value="2"/>
</dbReference>
<reference evidence="3" key="1">
    <citation type="journal article" date="2012" name="PLoS ONE">
        <title>Gene sets for utilization of primary and secondary nutrition supplies in the distal gut of endangered iberian lynx.</title>
        <authorList>
            <person name="Alcaide M."/>
            <person name="Messina E."/>
            <person name="Richter M."/>
            <person name="Bargiela R."/>
            <person name="Peplies J."/>
            <person name="Huws S.A."/>
            <person name="Newbold C.J."/>
            <person name="Golyshin P.N."/>
            <person name="Simon M.A."/>
            <person name="Lopez G."/>
            <person name="Yakimov M.M."/>
            <person name="Ferrer M."/>
        </authorList>
    </citation>
    <scope>NUCLEOTIDE SEQUENCE</scope>
</reference>
<dbReference type="InterPro" id="IPR002201">
    <property type="entry name" value="Glyco_trans_9"/>
</dbReference>
<evidence type="ECO:0000313" key="3">
    <source>
        <dbReference type="EMBL" id="EJX06948.1"/>
    </source>
</evidence>
<dbReference type="PANTHER" id="PTHR30160">
    <property type="entry name" value="TETRAACYLDISACCHARIDE 4'-KINASE-RELATED"/>
    <property type="match status" value="1"/>
</dbReference>
<keyword evidence="1" id="KW-0328">Glycosyltransferase</keyword>
<evidence type="ECO:0000256" key="1">
    <source>
        <dbReference type="ARBA" id="ARBA00022676"/>
    </source>
</evidence>
<organism evidence="3">
    <name type="scientific">gut metagenome</name>
    <dbReference type="NCBI Taxonomy" id="749906"/>
    <lineage>
        <taxon>unclassified sequences</taxon>
        <taxon>metagenomes</taxon>
        <taxon>organismal metagenomes</taxon>
    </lineage>
</organism>
<dbReference type="EMBL" id="AMCI01001011">
    <property type="protein sequence ID" value="EJX06948.1"/>
    <property type="molecule type" value="Genomic_DNA"/>
</dbReference>
<dbReference type="Pfam" id="PF01075">
    <property type="entry name" value="Glyco_transf_9"/>
    <property type="match status" value="1"/>
</dbReference>
<dbReference type="SUPFAM" id="SSF53756">
    <property type="entry name" value="UDP-Glycosyltransferase/glycogen phosphorylase"/>
    <property type="match status" value="1"/>
</dbReference>
<keyword evidence="2 3" id="KW-0808">Transferase</keyword>
<protein>
    <submittedName>
        <fullName evidence="3">ADP-heptose--LPS heptosyltransferase</fullName>
    </submittedName>
</protein>
<evidence type="ECO:0000256" key="2">
    <source>
        <dbReference type="ARBA" id="ARBA00022679"/>
    </source>
</evidence>
<name>J9GVK9_9ZZZZ</name>
<dbReference type="InterPro" id="IPR051199">
    <property type="entry name" value="LPS_LOS_Heptosyltrfase"/>
</dbReference>
<dbReference type="AlphaFoldDB" id="J9GVK9"/>
<comment type="caution">
    <text evidence="3">The sequence shown here is derived from an EMBL/GenBank/DDBJ whole genome shotgun (WGS) entry which is preliminary data.</text>
</comment>
<proteinExistence type="predicted"/>
<gene>
    <name evidence="3" type="ORF">EVA_04942</name>
</gene>
<dbReference type="CDD" id="cd03789">
    <property type="entry name" value="GT9_LPS_heptosyltransferase"/>
    <property type="match status" value="1"/>
</dbReference>
<dbReference type="GO" id="GO:0009244">
    <property type="term" value="P:lipopolysaccharide core region biosynthetic process"/>
    <property type="evidence" value="ECO:0007669"/>
    <property type="project" value="TreeGrafter"/>
</dbReference>
<dbReference type="PANTHER" id="PTHR30160:SF22">
    <property type="entry name" value="LIPOPOLYSACCHARIDE CORE BIOSYNTHESIS PROTEIN"/>
    <property type="match status" value="1"/>
</dbReference>
<dbReference type="GO" id="GO:0005829">
    <property type="term" value="C:cytosol"/>
    <property type="evidence" value="ECO:0007669"/>
    <property type="project" value="TreeGrafter"/>
</dbReference>
<dbReference type="GO" id="GO:0008713">
    <property type="term" value="F:ADP-heptose-lipopolysaccharide heptosyltransferase activity"/>
    <property type="evidence" value="ECO:0007669"/>
    <property type="project" value="TreeGrafter"/>
</dbReference>